<dbReference type="Pfam" id="PF07485">
    <property type="entry name" value="DUF1529"/>
    <property type="match status" value="1"/>
</dbReference>
<organism evidence="1 2">
    <name type="scientific">Planococcus chinensis</name>
    <dbReference type="NCBI Taxonomy" id="272917"/>
    <lineage>
        <taxon>Bacteria</taxon>
        <taxon>Bacillati</taxon>
        <taxon>Bacillota</taxon>
        <taxon>Bacilli</taxon>
        <taxon>Bacillales</taxon>
        <taxon>Caryophanaceae</taxon>
        <taxon>Planococcus</taxon>
    </lineage>
</organism>
<evidence type="ECO:0000313" key="1">
    <source>
        <dbReference type="EMBL" id="MFD1861656.1"/>
    </source>
</evidence>
<reference evidence="2" key="1">
    <citation type="journal article" date="2019" name="Int. J. Syst. Evol. Microbiol.">
        <title>The Global Catalogue of Microorganisms (GCM) 10K type strain sequencing project: providing services to taxonomists for standard genome sequencing and annotation.</title>
        <authorList>
            <consortium name="The Broad Institute Genomics Platform"/>
            <consortium name="The Broad Institute Genome Sequencing Center for Infectious Disease"/>
            <person name="Wu L."/>
            <person name="Ma J."/>
        </authorList>
    </citation>
    <scope>NUCLEOTIDE SEQUENCE [LARGE SCALE GENOMIC DNA]</scope>
    <source>
        <strain evidence="2">CGMCC 1.15475</strain>
    </source>
</reference>
<protein>
    <submittedName>
        <fullName evidence="1">DUF1259 domain-containing protein</fullName>
    </submittedName>
</protein>
<dbReference type="Proteomes" id="UP001597273">
    <property type="component" value="Unassembled WGS sequence"/>
</dbReference>
<dbReference type="RefSeq" id="WP_204891337.1">
    <property type="nucleotide sequence ID" value="NZ_JBHUFW010000002.1"/>
</dbReference>
<comment type="caution">
    <text evidence="1">The sequence shown here is derived from an EMBL/GenBank/DDBJ whole genome shotgun (WGS) entry which is preliminary data.</text>
</comment>
<evidence type="ECO:0000313" key="2">
    <source>
        <dbReference type="Proteomes" id="UP001597273"/>
    </source>
</evidence>
<dbReference type="EMBL" id="JBHUFW010000002">
    <property type="protein sequence ID" value="MFD1861656.1"/>
    <property type="molecule type" value="Genomic_DNA"/>
</dbReference>
<keyword evidence="2" id="KW-1185">Reference proteome</keyword>
<accession>A0ABW4QDM3</accession>
<proteinExistence type="predicted"/>
<name>A0ABW4QDM3_9BACL</name>
<gene>
    <name evidence="1" type="ORF">ACFSDB_01890</name>
</gene>
<dbReference type="InterPro" id="IPR011094">
    <property type="entry name" value="Uncharacterised_LppY/LpqO"/>
</dbReference>
<sequence>MEQAKRTAERIALLMGAEIEETSGRYQLKKSRTLEIDMQGAVFKCVLDLDIYFEELAEDGTAFNKAEILLLPKECKTFLIALIQYGIPLPPVYRQWQVANPNIVALYLEAVEPPEHFAGRLAEAFQAIEN</sequence>